<dbReference type="Pfam" id="PF12874">
    <property type="entry name" value="zf-met"/>
    <property type="match status" value="1"/>
</dbReference>
<keyword evidence="4 8" id="KW-0863">Zinc-finger</keyword>
<dbReference type="SMART" id="SM00595">
    <property type="entry name" value="MADF"/>
    <property type="match status" value="2"/>
</dbReference>
<evidence type="ECO:0000256" key="3">
    <source>
        <dbReference type="ARBA" id="ARBA00022737"/>
    </source>
</evidence>
<evidence type="ECO:0000256" key="6">
    <source>
        <dbReference type="ARBA" id="ARBA00023125"/>
    </source>
</evidence>
<dbReference type="Proteomes" id="UP000007798">
    <property type="component" value="Unassembled WGS sequence"/>
</dbReference>
<evidence type="ECO:0000313" key="12">
    <source>
        <dbReference type="EMBL" id="EDW75248.1"/>
    </source>
</evidence>
<proteinExistence type="predicted"/>
<accession>B4MT09</accession>
<evidence type="ECO:0000256" key="7">
    <source>
        <dbReference type="ARBA" id="ARBA00023242"/>
    </source>
</evidence>
<dbReference type="GO" id="GO:0003700">
    <property type="term" value="F:DNA-binding transcription factor activity"/>
    <property type="evidence" value="ECO:0007669"/>
    <property type="project" value="TreeGrafter"/>
</dbReference>
<dbReference type="PANTHER" id="PTHR24404">
    <property type="entry name" value="ZINC FINGER PROTEIN"/>
    <property type="match status" value="1"/>
</dbReference>
<dbReference type="PROSITE" id="PS51029">
    <property type="entry name" value="MADF"/>
    <property type="match status" value="2"/>
</dbReference>
<feature type="domain" description="C2H2-type" evidence="10">
    <location>
        <begin position="488"/>
        <end position="510"/>
    </location>
</feature>
<keyword evidence="6" id="KW-0238">DNA-binding</keyword>
<dbReference type="Gene3D" id="3.30.160.60">
    <property type="entry name" value="Classic Zinc Finger"/>
    <property type="match status" value="5"/>
</dbReference>
<dbReference type="HOGENOM" id="CLU_027532_0_0_1"/>
<evidence type="ECO:0000313" key="13">
    <source>
        <dbReference type="Proteomes" id="UP000007798"/>
    </source>
</evidence>
<dbReference type="GO" id="GO:0005634">
    <property type="term" value="C:nucleus"/>
    <property type="evidence" value="ECO:0007669"/>
    <property type="project" value="UniProtKB-SubCell"/>
</dbReference>
<dbReference type="KEGG" id="dwi:6641314"/>
<dbReference type="OMA" id="KECDVCH"/>
<dbReference type="PANTHER" id="PTHR24404:SF106">
    <property type="entry name" value="C2H2-TYPE DOMAIN-CONTAINING PROTEIN"/>
    <property type="match status" value="1"/>
</dbReference>
<dbReference type="SMR" id="B4MT09"/>
<protein>
    <submittedName>
        <fullName evidence="12">Uncharacterized protein</fullName>
    </submittedName>
</protein>
<dbReference type="InParanoid" id="B4MT09"/>
<dbReference type="InterPro" id="IPR050589">
    <property type="entry name" value="Ikaros_C2H2-ZF"/>
</dbReference>
<evidence type="ECO:0000256" key="1">
    <source>
        <dbReference type="ARBA" id="ARBA00004123"/>
    </source>
</evidence>
<feature type="region of interest" description="Disordered" evidence="9">
    <location>
        <begin position="31"/>
        <end position="55"/>
    </location>
</feature>
<feature type="domain" description="MADF" evidence="11">
    <location>
        <begin position="213"/>
        <end position="313"/>
    </location>
</feature>
<organism evidence="12 13">
    <name type="scientific">Drosophila willistoni</name>
    <name type="common">Fruit fly</name>
    <dbReference type="NCBI Taxonomy" id="7260"/>
    <lineage>
        <taxon>Eukaryota</taxon>
        <taxon>Metazoa</taxon>
        <taxon>Ecdysozoa</taxon>
        <taxon>Arthropoda</taxon>
        <taxon>Hexapoda</taxon>
        <taxon>Insecta</taxon>
        <taxon>Pterygota</taxon>
        <taxon>Neoptera</taxon>
        <taxon>Endopterygota</taxon>
        <taxon>Diptera</taxon>
        <taxon>Brachycera</taxon>
        <taxon>Muscomorpha</taxon>
        <taxon>Ephydroidea</taxon>
        <taxon>Drosophilidae</taxon>
        <taxon>Drosophila</taxon>
        <taxon>Sophophora</taxon>
    </lineage>
</organism>
<evidence type="ECO:0000256" key="8">
    <source>
        <dbReference type="PROSITE-ProRule" id="PRU00042"/>
    </source>
</evidence>
<dbReference type="SUPFAM" id="SSF57667">
    <property type="entry name" value="beta-beta-alpha zinc fingers"/>
    <property type="match status" value="4"/>
</dbReference>
<dbReference type="PhylomeDB" id="B4MT09"/>
<dbReference type="Pfam" id="PF13894">
    <property type="entry name" value="zf-C2H2_4"/>
    <property type="match status" value="1"/>
</dbReference>
<dbReference type="OrthoDB" id="427030at2759"/>
<dbReference type="FunFam" id="3.30.160.60:FF:002402">
    <property type="entry name" value="Zinc finger protein 347"/>
    <property type="match status" value="1"/>
</dbReference>
<feature type="domain" description="C2H2-type" evidence="10">
    <location>
        <begin position="343"/>
        <end position="371"/>
    </location>
</feature>
<name>B4MT09_DROWI</name>
<dbReference type="InterPro" id="IPR006578">
    <property type="entry name" value="MADF-dom"/>
</dbReference>
<keyword evidence="13" id="KW-1185">Reference proteome</keyword>
<evidence type="ECO:0000256" key="9">
    <source>
        <dbReference type="SAM" id="MobiDB-lite"/>
    </source>
</evidence>
<feature type="domain" description="C2H2-type" evidence="10">
    <location>
        <begin position="432"/>
        <end position="459"/>
    </location>
</feature>
<feature type="domain" description="C2H2-type" evidence="10">
    <location>
        <begin position="376"/>
        <end position="403"/>
    </location>
</feature>
<dbReference type="PROSITE" id="PS00028">
    <property type="entry name" value="ZINC_FINGER_C2H2_1"/>
    <property type="match status" value="6"/>
</dbReference>
<sequence length="528" mass="62275">MESQQDLQKEKVAELQVDMKKVKAEEELVLVSQLPEDEKETKEDRQTPREEIEQETELAWPIISDNESFTSASSCSSRDALGDSTSVSTDFSQFWLIDGHPIMLSLIEQLEQERHLWDLQKFSFRNHKGRTESCERICNHLNAKFDLQLKSREMVQHVKKLRHLYNKEKCRREKDKDNSSGATSSTSTWYFERLSFLSKGLPVPVLNHKEHLTFIELYERCKGIWDMQDMSCRLRHVRQEAKEQLLNLCTNELKINFQPCQLERFIYRLRKNYQREKKKRLMPKNCKDYPNNEQEISTYAYYDHLKFLDQHLAPFKCWQCQQIINSVDAYKIHLANHNGTLPFDCPFCTRQFARMSSCSLHMRRQHLDQTDEQQQVICQDCGKHFACNSDLHTHRRQHTGEKPYCCHICGSRFRSLSYFARHKRRHEQRPCGKCHICGKSFFEQAVLNDHIKAHLNVRDKVCDVCQKTFTSSKYLRQHKEIHAQKKRYICKICCKGFAQYAGLSGHMKSHGTTVKEAGSATYKEQAKD</sequence>
<dbReference type="InterPro" id="IPR013087">
    <property type="entry name" value="Znf_C2H2_type"/>
</dbReference>
<feature type="domain" description="C2H2-type" evidence="10">
    <location>
        <begin position="404"/>
        <end position="426"/>
    </location>
</feature>
<dbReference type="Pfam" id="PF10545">
    <property type="entry name" value="MADF_DNA_bdg"/>
    <property type="match status" value="2"/>
</dbReference>
<evidence type="ECO:0000259" key="11">
    <source>
        <dbReference type="PROSITE" id="PS51029"/>
    </source>
</evidence>
<dbReference type="AlphaFoldDB" id="B4MT09"/>
<dbReference type="eggNOG" id="KOG1721">
    <property type="taxonomic scope" value="Eukaryota"/>
</dbReference>
<feature type="compositionally biased region" description="Basic and acidic residues" evidence="9">
    <location>
        <begin position="39"/>
        <end position="51"/>
    </location>
</feature>
<keyword evidence="2" id="KW-0479">Metal-binding</keyword>
<dbReference type="PROSITE" id="PS50157">
    <property type="entry name" value="ZINC_FINGER_C2H2_2"/>
    <property type="match status" value="6"/>
</dbReference>
<dbReference type="EMBL" id="CH963851">
    <property type="protein sequence ID" value="EDW75248.1"/>
    <property type="molecule type" value="Genomic_DNA"/>
</dbReference>
<keyword evidence="3" id="KW-0677">Repeat</keyword>
<dbReference type="Pfam" id="PF00096">
    <property type="entry name" value="zf-C2H2"/>
    <property type="match status" value="1"/>
</dbReference>
<gene>
    <name evidence="12" type="primary">Dwil\GK20069</name>
    <name evidence="12" type="ORF">Dwil_GK20069</name>
</gene>
<keyword evidence="7" id="KW-0539">Nucleus</keyword>
<evidence type="ECO:0000256" key="2">
    <source>
        <dbReference type="ARBA" id="ARBA00022723"/>
    </source>
</evidence>
<evidence type="ECO:0000259" key="10">
    <source>
        <dbReference type="PROSITE" id="PS50157"/>
    </source>
</evidence>
<dbReference type="GO" id="GO:0008270">
    <property type="term" value="F:zinc ion binding"/>
    <property type="evidence" value="ECO:0007669"/>
    <property type="project" value="UniProtKB-KW"/>
</dbReference>
<evidence type="ECO:0000256" key="4">
    <source>
        <dbReference type="ARBA" id="ARBA00022771"/>
    </source>
</evidence>
<comment type="subcellular location">
    <subcellularLocation>
        <location evidence="1">Nucleus</location>
    </subcellularLocation>
</comment>
<dbReference type="FunFam" id="3.30.160.60:FF:000446">
    <property type="entry name" value="Zinc finger protein"/>
    <property type="match status" value="1"/>
</dbReference>
<dbReference type="InterPro" id="IPR036236">
    <property type="entry name" value="Znf_C2H2_sf"/>
</dbReference>
<reference evidence="12 13" key="1">
    <citation type="journal article" date="2007" name="Nature">
        <title>Evolution of genes and genomes on the Drosophila phylogeny.</title>
        <authorList>
            <consortium name="Drosophila 12 Genomes Consortium"/>
            <person name="Clark A.G."/>
            <person name="Eisen M.B."/>
            <person name="Smith D.R."/>
            <person name="Bergman C.M."/>
            <person name="Oliver B."/>
            <person name="Markow T.A."/>
            <person name="Kaufman T.C."/>
            <person name="Kellis M."/>
            <person name="Gelbart W."/>
            <person name="Iyer V.N."/>
            <person name="Pollard D.A."/>
            <person name="Sackton T.B."/>
            <person name="Larracuente A.M."/>
            <person name="Singh N.D."/>
            <person name="Abad J.P."/>
            <person name="Abt D.N."/>
            <person name="Adryan B."/>
            <person name="Aguade M."/>
            <person name="Akashi H."/>
            <person name="Anderson W.W."/>
            <person name="Aquadro C.F."/>
            <person name="Ardell D.H."/>
            <person name="Arguello R."/>
            <person name="Artieri C.G."/>
            <person name="Barbash D.A."/>
            <person name="Barker D."/>
            <person name="Barsanti P."/>
            <person name="Batterham P."/>
            <person name="Batzoglou S."/>
            <person name="Begun D."/>
            <person name="Bhutkar A."/>
            <person name="Blanco E."/>
            <person name="Bosak S.A."/>
            <person name="Bradley R.K."/>
            <person name="Brand A.D."/>
            <person name="Brent M.R."/>
            <person name="Brooks A.N."/>
            <person name="Brown R.H."/>
            <person name="Butlin R.K."/>
            <person name="Caggese C."/>
            <person name="Calvi B.R."/>
            <person name="Bernardo de Carvalho A."/>
            <person name="Caspi A."/>
            <person name="Castrezana S."/>
            <person name="Celniker S.E."/>
            <person name="Chang J.L."/>
            <person name="Chapple C."/>
            <person name="Chatterji S."/>
            <person name="Chinwalla A."/>
            <person name="Civetta A."/>
            <person name="Clifton S.W."/>
            <person name="Comeron J.M."/>
            <person name="Costello J.C."/>
            <person name="Coyne J.A."/>
            <person name="Daub J."/>
            <person name="David R.G."/>
            <person name="Delcher A.L."/>
            <person name="Delehaunty K."/>
            <person name="Do C.B."/>
            <person name="Ebling H."/>
            <person name="Edwards K."/>
            <person name="Eickbush T."/>
            <person name="Evans J.D."/>
            <person name="Filipski A."/>
            <person name="Findeiss S."/>
            <person name="Freyhult E."/>
            <person name="Fulton L."/>
            <person name="Fulton R."/>
            <person name="Garcia A.C."/>
            <person name="Gardiner A."/>
            <person name="Garfield D.A."/>
            <person name="Garvin B.E."/>
            <person name="Gibson G."/>
            <person name="Gilbert D."/>
            <person name="Gnerre S."/>
            <person name="Godfrey J."/>
            <person name="Good R."/>
            <person name="Gotea V."/>
            <person name="Gravely B."/>
            <person name="Greenberg A.J."/>
            <person name="Griffiths-Jones S."/>
            <person name="Gross S."/>
            <person name="Guigo R."/>
            <person name="Gustafson E.A."/>
            <person name="Haerty W."/>
            <person name="Hahn M.W."/>
            <person name="Halligan D.L."/>
            <person name="Halpern A.L."/>
            <person name="Halter G.M."/>
            <person name="Han M.V."/>
            <person name="Heger A."/>
            <person name="Hillier L."/>
            <person name="Hinrichs A.S."/>
            <person name="Holmes I."/>
            <person name="Hoskins R.A."/>
            <person name="Hubisz M.J."/>
            <person name="Hultmark D."/>
            <person name="Huntley M.A."/>
            <person name="Jaffe D.B."/>
            <person name="Jagadeeshan S."/>
            <person name="Jeck W.R."/>
            <person name="Johnson J."/>
            <person name="Jones C.D."/>
            <person name="Jordan W.C."/>
            <person name="Karpen G.H."/>
            <person name="Kataoka E."/>
            <person name="Keightley P.D."/>
            <person name="Kheradpour P."/>
            <person name="Kirkness E.F."/>
            <person name="Koerich L.B."/>
            <person name="Kristiansen K."/>
            <person name="Kudrna D."/>
            <person name="Kulathinal R.J."/>
            <person name="Kumar S."/>
            <person name="Kwok R."/>
            <person name="Lander E."/>
            <person name="Langley C.H."/>
            <person name="Lapoint R."/>
            <person name="Lazzaro B.P."/>
            <person name="Lee S.J."/>
            <person name="Levesque L."/>
            <person name="Li R."/>
            <person name="Lin C.F."/>
            <person name="Lin M.F."/>
            <person name="Lindblad-Toh K."/>
            <person name="Llopart A."/>
            <person name="Long M."/>
            <person name="Low L."/>
            <person name="Lozovsky E."/>
            <person name="Lu J."/>
            <person name="Luo M."/>
            <person name="Machado C.A."/>
            <person name="Makalowski W."/>
            <person name="Marzo M."/>
            <person name="Matsuda M."/>
            <person name="Matzkin L."/>
            <person name="McAllister B."/>
            <person name="McBride C.S."/>
            <person name="McKernan B."/>
            <person name="McKernan K."/>
            <person name="Mendez-Lago M."/>
            <person name="Minx P."/>
            <person name="Mollenhauer M.U."/>
            <person name="Montooth K."/>
            <person name="Mount S.M."/>
            <person name="Mu X."/>
            <person name="Myers E."/>
            <person name="Negre B."/>
            <person name="Newfeld S."/>
            <person name="Nielsen R."/>
            <person name="Noor M.A."/>
            <person name="O'Grady P."/>
            <person name="Pachter L."/>
            <person name="Papaceit M."/>
            <person name="Parisi M.J."/>
            <person name="Parisi M."/>
            <person name="Parts L."/>
            <person name="Pedersen J.S."/>
            <person name="Pesole G."/>
            <person name="Phillippy A.M."/>
            <person name="Ponting C.P."/>
            <person name="Pop M."/>
            <person name="Porcelli D."/>
            <person name="Powell J.R."/>
            <person name="Prohaska S."/>
            <person name="Pruitt K."/>
            <person name="Puig M."/>
            <person name="Quesneville H."/>
            <person name="Ram K.R."/>
            <person name="Rand D."/>
            <person name="Rasmussen M.D."/>
            <person name="Reed L.K."/>
            <person name="Reenan R."/>
            <person name="Reily A."/>
            <person name="Remington K.A."/>
            <person name="Rieger T.T."/>
            <person name="Ritchie M.G."/>
            <person name="Robin C."/>
            <person name="Rogers Y.H."/>
            <person name="Rohde C."/>
            <person name="Rozas J."/>
            <person name="Rubenfield M.J."/>
            <person name="Ruiz A."/>
            <person name="Russo S."/>
            <person name="Salzberg S.L."/>
            <person name="Sanchez-Gracia A."/>
            <person name="Saranga D.J."/>
            <person name="Sato H."/>
            <person name="Schaeffer S.W."/>
            <person name="Schatz M.C."/>
            <person name="Schlenke T."/>
            <person name="Schwartz R."/>
            <person name="Segarra C."/>
            <person name="Singh R.S."/>
            <person name="Sirot L."/>
            <person name="Sirota M."/>
            <person name="Sisneros N.B."/>
            <person name="Smith C.D."/>
            <person name="Smith T.F."/>
            <person name="Spieth J."/>
            <person name="Stage D.E."/>
            <person name="Stark A."/>
            <person name="Stephan W."/>
            <person name="Strausberg R.L."/>
            <person name="Strempel S."/>
            <person name="Sturgill D."/>
            <person name="Sutton G."/>
            <person name="Sutton G.G."/>
            <person name="Tao W."/>
            <person name="Teichmann S."/>
            <person name="Tobari Y.N."/>
            <person name="Tomimura Y."/>
            <person name="Tsolas J.M."/>
            <person name="Valente V.L."/>
            <person name="Venter E."/>
            <person name="Venter J.C."/>
            <person name="Vicario S."/>
            <person name="Vieira F.G."/>
            <person name="Vilella A.J."/>
            <person name="Villasante A."/>
            <person name="Walenz B."/>
            <person name="Wang J."/>
            <person name="Wasserman M."/>
            <person name="Watts T."/>
            <person name="Wilson D."/>
            <person name="Wilson R.K."/>
            <person name="Wing R.A."/>
            <person name="Wolfner M.F."/>
            <person name="Wong A."/>
            <person name="Wong G.K."/>
            <person name="Wu C.I."/>
            <person name="Wu G."/>
            <person name="Yamamoto D."/>
            <person name="Yang H.P."/>
            <person name="Yang S.P."/>
            <person name="Yorke J.A."/>
            <person name="Yoshida K."/>
            <person name="Zdobnov E."/>
            <person name="Zhang P."/>
            <person name="Zhang Y."/>
            <person name="Zimin A.V."/>
            <person name="Baldwin J."/>
            <person name="Abdouelleil A."/>
            <person name="Abdulkadir J."/>
            <person name="Abebe A."/>
            <person name="Abera B."/>
            <person name="Abreu J."/>
            <person name="Acer S.C."/>
            <person name="Aftuck L."/>
            <person name="Alexander A."/>
            <person name="An P."/>
            <person name="Anderson E."/>
            <person name="Anderson S."/>
            <person name="Arachi H."/>
            <person name="Azer M."/>
            <person name="Bachantsang P."/>
            <person name="Barry A."/>
            <person name="Bayul T."/>
            <person name="Berlin A."/>
            <person name="Bessette D."/>
            <person name="Bloom T."/>
            <person name="Blye J."/>
            <person name="Boguslavskiy L."/>
            <person name="Bonnet C."/>
            <person name="Boukhgalter B."/>
            <person name="Bourzgui I."/>
            <person name="Brown A."/>
            <person name="Cahill P."/>
            <person name="Channer S."/>
            <person name="Cheshatsang Y."/>
            <person name="Chuda L."/>
            <person name="Citroen M."/>
            <person name="Collymore A."/>
            <person name="Cooke P."/>
            <person name="Costello M."/>
            <person name="D'Aco K."/>
            <person name="Daza R."/>
            <person name="De Haan G."/>
            <person name="DeGray S."/>
            <person name="DeMaso C."/>
            <person name="Dhargay N."/>
            <person name="Dooley K."/>
            <person name="Dooley E."/>
            <person name="Doricent M."/>
            <person name="Dorje P."/>
            <person name="Dorjee K."/>
            <person name="Dupes A."/>
            <person name="Elong R."/>
            <person name="Falk J."/>
            <person name="Farina A."/>
            <person name="Faro S."/>
            <person name="Ferguson D."/>
            <person name="Fisher S."/>
            <person name="Foley C.D."/>
            <person name="Franke A."/>
            <person name="Friedrich D."/>
            <person name="Gadbois L."/>
            <person name="Gearin G."/>
            <person name="Gearin C.R."/>
            <person name="Giannoukos G."/>
            <person name="Goode T."/>
            <person name="Graham J."/>
            <person name="Grandbois E."/>
            <person name="Grewal S."/>
            <person name="Gyaltsen K."/>
            <person name="Hafez N."/>
            <person name="Hagos B."/>
            <person name="Hall J."/>
            <person name="Henson C."/>
            <person name="Hollinger A."/>
            <person name="Honan T."/>
            <person name="Huard M.D."/>
            <person name="Hughes L."/>
            <person name="Hurhula B."/>
            <person name="Husby M.E."/>
            <person name="Kamat A."/>
            <person name="Kanga B."/>
            <person name="Kashin S."/>
            <person name="Khazanovich D."/>
            <person name="Kisner P."/>
            <person name="Lance K."/>
            <person name="Lara M."/>
            <person name="Lee W."/>
            <person name="Lennon N."/>
            <person name="Letendre F."/>
            <person name="LeVine R."/>
            <person name="Lipovsky A."/>
            <person name="Liu X."/>
            <person name="Liu J."/>
            <person name="Liu S."/>
            <person name="Lokyitsang T."/>
            <person name="Lokyitsang Y."/>
            <person name="Lubonja R."/>
            <person name="Lui A."/>
            <person name="MacDonald P."/>
            <person name="Magnisalis V."/>
            <person name="Maru K."/>
            <person name="Matthews C."/>
            <person name="McCusker W."/>
            <person name="McDonough S."/>
            <person name="Mehta T."/>
            <person name="Meldrim J."/>
            <person name="Meneus L."/>
            <person name="Mihai O."/>
            <person name="Mihalev A."/>
            <person name="Mihova T."/>
            <person name="Mittelman R."/>
            <person name="Mlenga V."/>
            <person name="Montmayeur A."/>
            <person name="Mulrain L."/>
            <person name="Navidi A."/>
            <person name="Naylor J."/>
            <person name="Negash T."/>
            <person name="Nguyen T."/>
            <person name="Nguyen N."/>
            <person name="Nicol R."/>
            <person name="Norbu C."/>
            <person name="Norbu N."/>
            <person name="Novod N."/>
            <person name="O'Neill B."/>
            <person name="Osman S."/>
            <person name="Markiewicz E."/>
            <person name="Oyono O.L."/>
            <person name="Patti C."/>
            <person name="Phunkhang P."/>
            <person name="Pierre F."/>
            <person name="Priest M."/>
            <person name="Raghuraman S."/>
            <person name="Rege F."/>
            <person name="Reyes R."/>
            <person name="Rise C."/>
            <person name="Rogov P."/>
            <person name="Ross K."/>
            <person name="Ryan E."/>
            <person name="Settipalli S."/>
            <person name="Shea T."/>
            <person name="Sherpa N."/>
            <person name="Shi L."/>
            <person name="Shih D."/>
            <person name="Sparrow T."/>
            <person name="Spaulding J."/>
            <person name="Stalker J."/>
            <person name="Stange-Thomann N."/>
            <person name="Stavropoulos S."/>
            <person name="Stone C."/>
            <person name="Strader C."/>
            <person name="Tesfaye S."/>
            <person name="Thomson T."/>
            <person name="Thoulutsang Y."/>
            <person name="Thoulutsang D."/>
            <person name="Topham K."/>
            <person name="Topping I."/>
            <person name="Tsamla T."/>
            <person name="Vassiliev H."/>
            <person name="Vo A."/>
            <person name="Wangchuk T."/>
            <person name="Wangdi T."/>
            <person name="Weiand M."/>
            <person name="Wilkinson J."/>
            <person name="Wilson A."/>
            <person name="Yadav S."/>
            <person name="Young G."/>
            <person name="Yu Q."/>
            <person name="Zembek L."/>
            <person name="Zhong D."/>
            <person name="Zimmer A."/>
            <person name="Zwirko Z."/>
            <person name="Jaffe D.B."/>
            <person name="Alvarez P."/>
            <person name="Brockman W."/>
            <person name="Butler J."/>
            <person name="Chin C."/>
            <person name="Gnerre S."/>
            <person name="Grabherr M."/>
            <person name="Kleber M."/>
            <person name="Mauceli E."/>
            <person name="MacCallum I."/>
        </authorList>
    </citation>
    <scope>NUCLEOTIDE SEQUENCE [LARGE SCALE GENOMIC DNA]</scope>
    <source>
        <strain evidence="13">Tucson 14030-0811.24</strain>
    </source>
</reference>
<evidence type="ECO:0000256" key="5">
    <source>
        <dbReference type="ARBA" id="ARBA00022833"/>
    </source>
</evidence>
<feature type="domain" description="C2H2-type" evidence="10">
    <location>
        <begin position="460"/>
        <end position="487"/>
    </location>
</feature>
<dbReference type="SMART" id="SM00355">
    <property type="entry name" value="ZnF_C2H2"/>
    <property type="match status" value="7"/>
</dbReference>
<dbReference type="GO" id="GO:0006357">
    <property type="term" value="P:regulation of transcription by RNA polymerase II"/>
    <property type="evidence" value="ECO:0007669"/>
    <property type="project" value="TreeGrafter"/>
</dbReference>
<keyword evidence="5" id="KW-0862">Zinc</keyword>
<feature type="domain" description="MADF" evidence="11">
    <location>
        <begin position="105"/>
        <end position="202"/>
    </location>
</feature>
<dbReference type="GO" id="GO:0000978">
    <property type="term" value="F:RNA polymerase II cis-regulatory region sequence-specific DNA binding"/>
    <property type="evidence" value="ECO:0007669"/>
    <property type="project" value="TreeGrafter"/>
</dbReference>